<dbReference type="EMBL" id="MRZV01002087">
    <property type="protein sequence ID" value="PIK34756.1"/>
    <property type="molecule type" value="Genomic_DNA"/>
</dbReference>
<evidence type="ECO:0000256" key="1">
    <source>
        <dbReference type="SAM" id="MobiDB-lite"/>
    </source>
</evidence>
<proteinExistence type="predicted"/>
<dbReference type="Pfam" id="PF11881">
    <property type="entry name" value="SPAR_C"/>
    <property type="match status" value="1"/>
</dbReference>
<dbReference type="Proteomes" id="UP000230750">
    <property type="component" value="Unassembled WGS sequence"/>
</dbReference>
<evidence type="ECO:0000259" key="2">
    <source>
        <dbReference type="Pfam" id="PF11881"/>
    </source>
</evidence>
<evidence type="ECO:0000313" key="4">
    <source>
        <dbReference type="Proteomes" id="UP000230750"/>
    </source>
</evidence>
<evidence type="ECO:0000313" key="3">
    <source>
        <dbReference type="EMBL" id="PIK34756.1"/>
    </source>
</evidence>
<feature type="compositionally biased region" description="Low complexity" evidence="1">
    <location>
        <begin position="195"/>
        <end position="215"/>
    </location>
</feature>
<feature type="region of interest" description="Disordered" evidence="1">
    <location>
        <begin position="166"/>
        <end position="232"/>
    </location>
</feature>
<dbReference type="InterPro" id="IPR021818">
    <property type="entry name" value="SIPA1L_C"/>
</dbReference>
<gene>
    <name evidence="3" type="ORF">BSL78_28421</name>
</gene>
<name>A0A2G8JG75_STIJA</name>
<keyword evidence="4" id="KW-1185">Reference proteome</keyword>
<feature type="domain" description="Signal-induced proliferation-associated 1-like protein C-terminal" evidence="2">
    <location>
        <begin position="90"/>
        <end position="266"/>
    </location>
</feature>
<protein>
    <recommendedName>
        <fullName evidence="2">Signal-induced proliferation-associated 1-like protein C-terminal domain-containing protein</fullName>
    </recommendedName>
</protein>
<feature type="compositionally biased region" description="Basic and acidic residues" evidence="1">
    <location>
        <begin position="106"/>
        <end position="119"/>
    </location>
</feature>
<feature type="region of interest" description="Disordered" evidence="1">
    <location>
        <begin position="106"/>
        <end position="132"/>
    </location>
</feature>
<comment type="caution">
    <text evidence="3">The sequence shown here is derived from an EMBL/GenBank/DDBJ whole genome shotgun (WGS) entry which is preliminary data.</text>
</comment>
<reference evidence="3 4" key="1">
    <citation type="journal article" date="2017" name="PLoS Biol.">
        <title>The sea cucumber genome provides insights into morphological evolution and visceral regeneration.</title>
        <authorList>
            <person name="Zhang X."/>
            <person name="Sun L."/>
            <person name="Yuan J."/>
            <person name="Sun Y."/>
            <person name="Gao Y."/>
            <person name="Zhang L."/>
            <person name="Li S."/>
            <person name="Dai H."/>
            <person name="Hamel J.F."/>
            <person name="Liu C."/>
            <person name="Yu Y."/>
            <person name="Liu S."/>
            <person name="Lin W."/>
            <person name="Guo K."/>
            <person name="Jin S."/>
            <person name="Xu P."/>
            <person name="Storey K.B."/>
            <person name="Huan P."/>
            <person name="Zhang T."/>
            <person name="Zhou Y."/>
            <person name="Zhang J."/>
            <person name="Lin C."/>
            <person name="Li X."/>
            <person name="Xing L."/>
            <person name="Huo D."/>
            <person name="Sun M."/>
            <person name="Wang L."/>
            <person name="Mercier A."/>
            <person name="Li F."/>
            <person name="Yang H."/>
            <person name="Xiang J."/>
        </authorList>
    </citation>
    <scope>NUCLEOTIDE SEQUENCE [LARGE SCALE GENOMIC DNA]</scope>
    <source>
        <strain evidence="3">Shaxun</strain>
        <tissue evidence="3">Muscle</tissue>
    </source>
</reference>
<organism evidence="3 4">
    <name type="scientific">Stichopus japonicus</name>
    <name type="common">Sea cucumber</name>
    <dbReference type="NCBI Taxonomy" id="307972"/>
    <lineage>
        <taxon>Eukaryota</taxon>
        <taxon>Metazoa</taxon>
        <taxon>Echinodermata</taxon>
        <taxon>Eleutherozoa</taxon>
        <taxon>Echinozoa</taxon>
        <taxon>Holothuroidea</taxon>
        <taxon>Aspidochirotacea</taxon>
        <taxon>Aspidochirotida</taxon>
        <taxon>Stichopodidae</taxon>
        <taxon>Apostichopus</taxon>
    </lineage>
</organism>
<accession>A0A2G8JG75</accession>
<sequence>MLGDVNAFTFSPIVSFECFLFLGDGRTEGGVTGISFYANHVEGMPKVVEKHSLTKVTLKRYYKGEEQTVGMLPTSLLNSRLRPGVTAAVVSPGQGTKVQEDLKKLIAPEDNSGSRRHDPYTAGQSEGGRSSGLAQYRVTLPPELSARPPPYPSSRNANLLNRTLSDESISAGGGGGVGGSHTQPMKKGNGGSNRGSGYSDSSNFSSSQSSTLPSKTIPESRNRGSKYSRISPEGAAAPALAATFPLPDSTTSLDWKNLVETAQMFEGNV</sequence>
<dbReference type="STRING" id="307972.A0A2G8JG75"/>
<dbReference type="AlphaFoldDB" id="A0A2G8JG75"/>